<name>A0ABU7CGX0_9TELE</name>
<protein>
    <submittedName>
        <fullName evidence="2">Uncharacterized protein</fullName>
    </submittedName>
</protein>
<evidence type="ECO:0000256" key="1">
    <source>
        <dbReference type="SAM" id="MobiDB-lite"/>
    </source>
</evidence>
<evidence type="ECO:0000313" key="2">
    <source>
        <dbReference type="EMBL" id="MED6261485.1"/>
    </source>
</evidence>
<accession>A0ABU7CGX0</accession>
<gene>
    <name evidence="2" type="ORF">ATANTOWER_005801</name>
</gene>
<feature type="non-terminal residue" evidence="2">
    <location>
        <position position="1"/>
    </location>
</feature>
<feature type="region of interest" description="Disordered" evidence="1">
    <location>
        <begin position="63"/>
        <end position="100"/>
    </location>
</feature>
<evidence type="ECO:0000313" key="3">
    <source>
        <dbReference type="Proteomes" id="UP001345963"/>
    </source>
</evidence>
<dbReference type="EMBL" id="JAHUTI010090161">
    <property type="protein sequence ID" value="MED6261485.1"/>
    <property type="molecule type" value="Genomic_DNA"/>
</dbReference>
<comment type="caution">
    <text evidence="2">The sequence shown here is derived from an EMBL/GenBank/DDBJ whole genome shotgun (WGS) entry which is preliminary data.</text>
</comment>
<organism evidence="2 3">
    <name type="scientific">Ataeniobius toweri</name>
    <dbReference type="NCBI Taxonomy" id="208326"/>
    <lineage>
        <taxon>Eukaryota</taxon>
        <taxon>Metazoa</taxon>
        <taxon>Chordata</taxon>
        <taxon>Craniata</taxon>
        <taxon>Vertebrata</taxon>
        <taxon>Euteleostomi</taxon>
        <taxon>Actinopterygii</taxon>
        <taxon>Neopterygii</taxon>
        <taxon>Teleostei</taxon>
        <taxon>Neoteleostei</taxon>
        <taxon>Acanthomorphata</taxon>
        <taxon>Ovalentaria</taxon>
        <taxon>Atherinomorphae</taxon>
        <taxon>Cyprinodontiformes</taxon>
        <taxon>Goodeidae</taxon>
        <taxon>Ataeniobius</taxon>
    </lineage>
</organism>
<feature type="compositionally biased region" description="Polar residues" evidence="1">
    <location>
        <begin position="90"/>
        <end position="100"/>
    </location>
</feature>
<sequence>TWQQGTLGTAIPGDNLNTFLTTRTANVWLFEKKTTLPKEISFKSVEACRSNLCSREFPAETRTLQAESEGRTRAPHHRGYGNVQLVGGQNEPSFTHSYGC</sequence>
<reference evidence="2 3" key="1">
    <citation type="submission" date="2021-07" db="EMBL/GenBank/DDBJ databases">
        <authorList>
            <person name="Palmer J.M."/>
        </authorList>
    </citation>
    <scope>NUCLEOTIDE SEQUENCE [LARGE SCALE GENOMIC DNA]</scope>
    <source>
        <strain evidence="2 3">AT_MEX2019</strain>
        <tissue evidence="2">Muscle</tissue>
    </source>
</reference>
<keyword evidence="3" id="KW-1185">Reference proteome</keyword>
<proteinExistence type="predicted"/>
<dbReference type="Proteomes" id="UP001345963">
    <property type="component" value="Unassembled WGS sequence"/>
</dbReference>